<dbReference type="InterPro" id="IPR026057">
    <property type="entry name" value="TBL_C"/>
</dbReference>
<protein>
    <submittedName>
        <fullName evidence="4">Protein ALTERED XYLOGLUCAN 4</fullName>
    </submittedName>
</protein>
<dbReference type="EMBL" id="QJKJ01008437">
    <property type="protein sequence ID" value="RDX79777.1"/>
    <property type="molecule type" value="Genomic_DNA"/>
</dbReference>
<reference evidence="4" key="1">
    <citation type="submission" date="2018-05" db="EMBL/GenBank/DDBJ databases">
        <title>Draft genome of Mucuna pruriens seed.</title>
        <authorList>
            <person name="Nnadi N.E."/>
            <person name="Vos R."/>
            <person name="Hasami M.H."/>
            <person name="Devisetty U.K."/>
            <person name="Aguiy J.C."/>
        </authorList>
    </citation>
    <scope>NUCLEOTIDE SEQUENCE [LARGE SCALE GENOMIC DNA]</scope>
    <source>
        <strain evidence="4">JCA_2017</strain>
    </source>
</reference>
<keyword evidence="2" id="KW-0812">Transmembrane</keyword>
<evidence type="ECO:0000256" key="1">
    <source>
        <dbReference type="ARBA" id="ARBA00007727"/>
    </source>
</evidence>
<keyword evidence="2" id="KW-1133">Transmembrane helix</keyword>
<name>A0A371FN68_MUCPR</name>
<gene>
    <name evidence="4" type="primary">AXY4</name>
    <name evidence="4" type="ORF">CR513_39759</name>
</gene>
<comment type="caution">
    <text evidence="4">The sequence shown here is derived from an EMBL/GenBank/DDBJ whole genome shotgun (WGS) entry which is preliminary data.</text>
</comment>
<proteinExistence type="inferred from homology"/>
<keyword evidence="5" id="KW-1185">Reference proteome</keyword>
<evidence type="ECO:0000313" key="4">
    <source>
        <dbReference type="EMBL" id="RDX79777.1"/>
    </source>
</evidence>
<evidence type="ECO:0000256" key="2">
    <source>
        <dbReference type="SAM" id="Phobius"/>
    </source>
</evidence>
<evidence type="ECO:0000313" key="5">
    <source>
        <dbReference type="Proteomes" id="UP000257109"/>
    </source>
</evidence>
<keyword evidence="2" id="KW-0472">Membrane</keyword>
<sequence>MGSTNPFIHKFVSLTKGIVLSTLYALLSIALLFTYLSALFPLLNIPQPPPPTTLLLLLLHPSLLFLQKMIKLIRTRVVILMAIGFVTEEALHIMQLQVVRLRKVRNAFPMEGLTRVISTGDGKVSAIFQEQTCSICWDSLARNQLESLLCMLAIVSTPNLVYRSGKDNKFRCWHFPSHIANFSLYWSPFLVQGVEWSNEGAYYNTMYIESINEEIFQ</sequence>
<feature type="domain" description="Trichome birefringence-like C-terminal" evidence="3">
    <location>
        <begin position="136"/>
        <end position="214"/>
    </location>
</feature>
<dbReference type="STRING" id="157652.A0A371FN68"/>
<organism evidence="4 5">
    <name type="scientific">Mucuna pruriens</name>
    <name type="common">Velvet bean</name>
    <name type="synonym">Dolichos pruriens</name>
    <dbReference type="NCBI Taxonomy" id="157652"/>
    <lineage>
        <taxon>Eukaryota</taxon>
        <taxon>Viridiplantae</taxon>
        <taxon>Streptophyta</taxon>
        <taxon>Embryophyta</taxon>
        <taxon>Tracheophyta</taxon>
        <taxon>Spermatophyta</taxon>
        <taxon>Magnoliopsida</taxon>
        <taxon>eudicotyledons</taxon>
        <taxon>Gunneridae</taxon>
        <taxon>Pentapetalae</taxon>
        <taxon>rosids</taxon>
        <taxon>fabids</taxon>
        <taxon>Fabales</taxon>
        <taxon>Fabaceae</taxon>
        <taxon>Papilionoideae</taxon>
        <taxon>50 kb inversion clade</taxon>
        <taxon>NPAAA clade</taxon>
        <taxon>indigoferoid/millettioid clade</taxon>
        <taxon>Phaseoleae</taxon>
        <taxon>Mucuna</taxon>
    </lineage>
</organism>
<feature type="transmembrane region" description="Helical" evidence="2">
    <location>
        <begin position="49"/>
        <end position="66"/>
    </location>
</feature>
<dbReference type="Pfam" id="PF13839">
    <property type="entry name" value="PC-Esterase"/>
    <property type="match status" value="1"/>
</dbReference>
<evidence type="ECO:0000259" key="3">
    <source>
        <dbReference type="Pfam" id="PF13839"/>
    </source>
</evidence>
<comment type="similarity">
    <text evidence="1">Belongs to the PC-esterase family. TBL subfamily.</text>
</comment>
<feature type="transmembrane region" description="Helical" evidence="2">
    <location>
        <begin position="21"/>
        <end position="43"/>
    </location>
</feature>
<dbReference type="Proteomes" id="UP000257109">
    <property type="component" value="Unassembled WGS sequence"/>
</dbReference>
<accession>A0A371FN68</accession>
<dbReference type="GO" id="GO:0016740">
    <property type="term" value="F:transferase activity"/>
    <property type="evidence" value="ECO:0007669"/>
    <property type="project" value="InterPro"/>
</dbReference>
<dbReference type="AlphaFoldDB" id="A0A371FN68"/>
<dbReference type="OrthoDB" id="630188at2759"/>
<feature type="non-terminal residue" evidence="4">
    <location>
        <position position="1"/>
    </location>
</feature>